<dbReference type="InterPro" id="IPR011010">
    <property type="entry name" value="DNA_brk_join_enz"/>
</dbReference>
<evidence type="ECO:0000256" key="3">
    <source>
        <dbReference type="ARBA" id="ARBA00023125"/>
    </source>
</evidence>
<accession>A0ABY3RMJ1</accession>
<feature type="domain" description="Tyr recombinase" evidence="6">
    <location>
        <begin position="107"/>
        <end position="289"/>
    </location>
</feature>
<keyword evidence="9" id="KW-1185">Reference proteome</keyword>
<protein>
    <submittedName>
        <fullName evidence="8">Tyrosine-type recombinase/integrase</fullName>
    </submittedName>
</protein>
<keyword evidence="3 5" id="KW-0238">DNA-binding</keyword>
<name>A0ABY3RMJ1_9BRAD</name>
<dbReference type="PROSITE" id="PS51898">
    <property type="entry name" value="TYR_RECOMBINASE"/>
    <property type="match status" value="1"/>
</dbReference>
<proteinExistence type="inferred from homology"/>
<keyword evidence="4" id="KW-0233">DNA recombination</keyword>
<evidence type="ECO:0000259" key="7">
    <source>
        <dbReference type="PROSITE" id="PS51900"/>
    </source>
</evidence>
<dbReference type="SUPFAM" id="SSF56349">
    <property type="entry name" value="DNA breaking-rejoining enzymes"/>
    <property type="match status" value="1"/>
</dbReference>
<comment type="similarity">
    <text evidence="1">Belongs to the 'phage' integrase family.</text>
</comment>
<dbReference type="Pfam" id="PF00589">
    <property type="entry name" value="Phage_integrase"/>
    <property type="match status" value="1"/>
</dbReference>
<dbReference type="PROSITE" id="PS51900">
    <property type="entry name" value="CB"/>
    <property type="match status" value="1"/>
</dbReference>
<dbReference type="Gene3D" id="1.10.443.10">
    <property type="entry name" value="Intergrase catalytic core"/>
    <property type="match status" value="1"/>
</dbReference>
<evidence type="ECO:0000313" key="8">
    <source>
        <dbReference type="EMBL" id="UFZ08082.1"/>
    </source>
</evidence>
<evidence type="ECO:0000256" key="4">
    <source>
        <dbReference type="ARBA" id="ARBA00023172"/>
    </source>
</evidence>
<dbReference type="Pfam" id="PF02899">
    <property type="entry name" value="Phage_int_SAM_1"/>
    <property type="match status" value="1"/>
</dbReference>
<dbReference type="Proteomes" id="UP001431010">
    <property type="component" value="Chromosome"/>
</dbReference>
<reference evidence="8" key="1">
    <citation type="journal article" date="2024" name="Antonie Van Leeuwenhoek">
        <title>Bradyrhizobium ontarionense sp. nov., a novel bacterial symbiont isolated from Aeschynomene indica (Indian jointvetch), harbours photosynthesis, nitrogen fixation and nitrous oxide (N2O) reductase genes.</title>
        <authorList>
            <person name="Bromfield E.S.P."/>
            <person name="Cloutier S."/>
        </authorList>
    </citation>
    <scope>NUCLEOTIDE SEQUENCE</scope>
    <source>
        <strain evidence="8">A19</strain>
    </source>
</reference>
<dbReference type="InterPro" id="IPR010998">
    <property type="entry name" value="Integrase_recombinase_N"/>
</dbReference>
<sequence>MQIRVAVEEFMRYCAFERQLSAHTIEAYTADLGELRRFLPDDALVASITEQTLGYYLVELLERRRLAFGTVRRRFACLRAFMKRLAKTGVVVDPFVRWRLQLPKRKRLPRSLTRGDVSALLSSFDELKQGTPRTRHAFTAARLMIATGVRVGELCRIAVQDLASDGSSIRIYGKGARERVVYVSDASLRCDMVEMLAWHRESGSLSGNLFLNSRGAPMRPQSIRLALRRHRRDGERRVTPHMLRHTAATLLIERGVDIRFVQRLLGHSSIATTEIYTHVSDEALRSTLERADVLRQLAA</sequence>
<dbReference type="InterPro" id="IPR002104">
    <property type="entry name" value="Integrase_catalytic"/>
</dbReference>
<evidence type="ECO:0000256" key="1">
    <source>
        <dbReference type="ARBA" id="ARBA00008857"/>
    </source>
</evidence>
<dbReference type="EMBL" id="CP088156">
    <property type="protein sequence ID" value="UFZ08082.1"/>
    <property type="molecule type" value="Genomic_DNA"/>
</dbReference>
<evidence type="ECO:0000256" key="5">
    <source>
        <dbReference type="PROSITE-ProRule" id="PRU01248"/>
    </source>
</evidence>
<dbReference type="Gene3D" id="1.10.150.130">
    <property type="match status" value="1"/>
</dbReference>
<evidence type="ECO:0000256" key="2">
    <source>
        <dbReference type="ARBA" id="ARBA00022908"/>
    </source>
</evidence>
<evidence type="ECO:0000313" key="9">
    <source>
        <dbReference type="Proteomes" id="UP001431010"/>
    </source>
</evidence>
<dbReference type="RefSeq" id="WP_231327531.1">
    <property type="nucleotide sequence ID" value="NZ_CP088156.1"/>
</dbReference>
<gene>
    <name evidence="8" type="ORF">LQG66_18100</name>
</gene>
<dbReference type="InterPro" id="IPR013762">
    <property type="entry name" value="Integrase-like_cat_sf"/>
</dbReference>
<organism evidence="8 9">
    <name type="scientific">Bradyrhizobium ontarionense</name>
    <dbReference type="NCBI Taxonomy" id="2898149"/>
    <lineage>
        <taxon>Bacteria</taxon>
        <taxon>Pseudomonadati</taxon>
        <taxon>Pseudomonadota</taxon>
        <taxon>Alphaproteobacteria</taxon>
        <taxon>Hyphomicrobiales</taxon>
        <taxon>Nitrobacteraceae</taxon>
        <taxon>Bradyrhizobium</taxon>
    </lineage>
</organism>
<dbReference type="PANTHER" id="PTHR30349:SF64">
    <property type="entry name" value="PROPHAGE INTEGRASE INTD-RELATED"/>
    <property type="match status" value="1"/>
</dbReference>
<dbReference type="InterPro" id="IPR004107">
    <property type="entry name" value="Integrase_SAM-like_N"/>
</dbReference>
<feature type="domain" description="Core-binding (CB)" evidence="7">
    <location>
        <begin position="1"/>
        <end position="86"/>
    </location>
</feature>
<dbReference type="InterPro" id="IPR050090">
    <property type="entry name" value="Tyrosine_recombinase_XerCD"/>
</dbReference>
<evidence type="ECO:0000259" key="6">
    <source>
        <dbReference type="PROSITE" id="PS51898"/>
    </source>
</evidence>
<keyword evidence="2" id="KW-0229">DNA integration</keyword>
<dbReference type="PANTHER" id="PTHR30349">
    <property type="entry name" value="PHAGE INTEGRASE-RELATED"/>
    <property type="match status" value="1"/>
</dbReference>
<dbReference type="InterPro" id="IPR044068">
    <property type="entry name" value="CB"/>
</dbReference>